<dbReference type="EMBL" id="JTLZ01000012">
    <property type="protein sequence ID" value="KHO20332.1"/>
    <property type="molecule type" value="Genomic_DNA"/>
</dbReference>
<comment type="caution">
    <text evidence="2">The sequence shown here is derived from an EMBL/GenBank/DDBJ whole genome shotgun (WGS) entry which is preliminary data.</text>
</comment>
<sequence>MKFPMNLSLRSLTDASRVGRAAVSTFSDAPAPGACDVVEDGAAEGALEVAAELVEAVSDAVSWEPKPTTYTPAPTRTTTPTNAAAITPHGFFLPGGEAGGPAG</sequence>
<protein>
    <submittedName>
        <fullName evidence="2">Uncharacterized protein</fullName>
    </submittedName>
</protein>
<feature type="region of interest" description="Disordered" evidence="1">
    <location>
        <begin position="64"/>
        <end position="103"/>
    </location>
</feature>
<evidence type="ECO:0000256" key="1">
    <source>
        <dbReference type="SAM" id="MobiDB-lite"/>
    </source>
</evidence>
<proteinExistence type="predicted"/>
<name>A0ABR4YNP1_9MYCO</name>
<feature type="compositionally biased region" description="Low complexity" evidence="1">
    <location>
        <begin position="64"/>
        <end position="88"/>
    </location>
</feature>
<evidence type="ECO:0000313" key="3">
    <source>
        <dbReference type="Proteomes" id="UP000031004"/>
    </source>
</evidence>
<dbReference type="Proteomes" id="UP000031004">
    <property type="component" value="Unassembled WGS sequence"/>
</dbReference>
<accession>A0ABR4YNP1</accession>
<keyword evidence="3" id="KW-1185">Reference proteome</keyword>
<organism evidence="2 3">
    <name type="scientific">Mycolicibacterium setense</name>
    <dbReference type="NCBI Taxonomy" id="431269"/>
    <lineage>
        <taxon>Bacteria</taxon>
        <taxon>Bacillati</taxon>
        <taxon>Actinomycetota</taxon>
        <taxon>Actinomycetes</taxon>
        <taxon>Mycobacteriales</taxon>
        <taxon>Mycobacteriaceae</taxon>
        <taxon>Mycolicibacterium</taxon>
    </lineage>
</organism>
<reference evidence="2 3" key="1">
    <citation type="submission" date="2014-11" db="EMBL/GenBank/DDBJ databases">
        <title>Mycobacterium setense Manresensis Genome.</title>
        <authorList>
            <person name="Rech G."/>
            <person name="Sumoy L."/>
        </authorList>
    </citation>
    <scope>NUCLEOTIDE SEQUENCE [LARGE SCALE GENOMIC DNA]</scope>
    <source>
        <strain evidence="2 3">Manresensis</strain>
    </source>
</reference>
<gene>
    <name evidence="2" type="ORF">QQ44_27790</name>
</gene>
<evidence type="ECO:0000313" key="2">
    <source>
        <dbReference type="EMBL" id="KHO20332.1"/>
    </source>
</evidence>